<dbReference type="EMBL" id="QICL01000006">
    <property type="protein sequence ID" value="PXV65849.1"/>
    <property type="molecule type" value="Genomic_DNA"/>
</dbReference>
<proteinExistence type="predicted"/>
<sequence length="253" mass="29965">MKTNLSDVTFIIAIKLDSIQRLENIIVVINCLCRYFDTNIVILEADNYNNGILKYLLNKKVRYLFIEDRDPIFHRTKYFNQMVKDISSPYIALWDSDIVIDKNAILEAVTKLRNKEADITLPYNGICLEIPEIIRTLFIKKNDLKILHRHQNKMDRLYPHLLVGGAVIVDREKYIQAGMENEKHYGWGNDDFDRHFRFVALNYKVYRTNKVLFHLWHPRGNNSQFRSFVSQQISDSQHLLMKNSSKEEIDNRI</sequence>
<dbReference type="AlphaFoldDB" id="A0A2V3PQ44"/>
<dbReference type="GO" id="GO:0016740">
    <property type="term" value="F:transferase activity"/>
    <property type="evidence" value="ECO:0007669"/>
    <property type="project" value="UniProtKB-KW"/>
</dbReference>
<accession>A0A2V3PQ44</accession>
<keyword evidence="1 3" id="KW-0808">Transferase</keyword>
<dbReference type="InterPro" id="IPR029044">
    <property type="entry name" value="Nucleotide-diphossugar_trans"/>
</dbReference>
<dbReference type="SUPFAM" id="SSF53448">
    <property type="entry name" value="Nucleotide-diphospho-sugar transferases"/>
    <property type="match status" value="1"/>
</dbReference>
<evidence type="ECO:0000313" key="3">
    <source>
        <dbReference type="EMBL" id="PXV65849.1"/>
    </source>
</evidence>
<comment type="caution">
    <text evidence="3">The sequence shown here is derived from an EMBL/GenBank/DDBJ whole genome shotgun (WGS) entry which is preliminary data.</text>
</comment>
<protein>
    <submittedName>
        <fullName evidence="3">GT2 family glycosyltransferase</fullName>
    </submittedName>
</protein>
<evidence type="ECO:0000259" key="2">
    <source>
        <dbReference type="Pfam" id="PF02709"/>
    </source>
</evidence>
<gene>
    <name evidence="3" type="ORF">CLV62_10622</name>
</gene>
<feature type="domain" description="Galactosyltransferase C-terminal" evidence="2">
    <location>
        <begin position="162"/>
        <end position="210"/>
    </location>
</feature>
<keyword evidence="4" id="KW-1185">Reference proteome</keyword>
<dbReference type="RefSeq" id="WP_170120028.1">
    <property type="nucleotide sequence ID" value="NZ_QICL01000006.1"/>
</dbReference>
<name>A0A2V3PQ44_9BACT</name>
<dbReference type="InterPro" id="IPR027791">
    <property type="entry name" value="Galactosyl_T_C"/>
</dbReference>
<evidence type="ECO:0000313" key="4">
    <source>
        <dbReference type="Proteomes" id="UP000247973"/>
    </source>
</evidence>
<dbReference type="Proteomes" id="UP000247973">
    <property type="component" value="Unassembled WGS sequence"/>
</dbReference>
<dbReference type="Pfam" id="PF02709">
    <property type="entry name" value="Glyco_transf_7C"/>
    <property type="match status" value="1"/>
</dbReference>
<organism evidence="3 4">
    <name type="scientific">Dysgonomonas alginatilytica</name>
    <dbReference type="NCBI Taxonomy" id="1605892"/>
    <lineage>
        <taxon>Bacteria</taxon>
        <taxon>Pseudomonadati</taxon>
        <taxon>Bacteroidota</taxon>
        <taxon>Bacteroidia</taxon>
        <taxon>Bacteroidales</taxon>
        <taxon>Dysgonomonadaceae</taxon>
        <taxon>Dysgonomonas</taxon>
    </lineage>
</organism>
<evidence type="ECO:0000256" key="1">
    <source>
        <dbReference type="ARBA" id="ARBA00022679"/>
    </source>
</evidence>
<reference evidence="3 4" key="1">
    <citation type="submission" date="2018-03" db="EMBL/GenBank/DDBJ databases">
        <title>Genomic Encyclopedia of Archaeal and Bacterial Type Strains, Phase II (KMG-II): from individual species to whole genera.</title>
        <authorList>
            <person name="Goeker M."/>
        </authorList>
    </citation>
    <scope>NUCLEOTIDE SEQUENCE [LARGE SCALE GENOMIC DNA]</scope>
    <source>
        <strain evidence="3 4">DSM 100214</strain>
    </source>
</reference>
<dbReference type="Gene3D" id="3.90.550.10">
    <property type="entry name" value="Spore Coat Polysaccharide Biosynthesis Protein SpsA, Chain A"/>
    <property type="match status" value="1"/>
</dbReference>